<reference evidence="1" key="1">
    <citation type="submission" date="2019-10" db="EMBL/GenBank/DDBJ databases">
        <authorList>
            <consortium name="DOE Joint Genome Institute"/>
            <person name="Kuo A."/>
            <person name="Miyauchi S."/>
            <person name="Kiss E."/>
            <person name="Drula E."/>
            <person name="Kohler A."/>
            <person name="Sanchez-Garcia M."/>
            <person name="Andreopoulos B."/>
            <person name="Barry K.W."/>
            <person name="Bonito G."/>
            <person name="Buee M."/>
            <person name="Carver A."/>
            <person name="Chen C."/>
            <person name="Cichocki N."/>
            <person name="Clum A."/>
            <person name="Culley D."/>
            <person name="Crous P.W."/>
            <person name="Fauchery L."/>
            <person name="Girlanda M."/>
            <person name="Hayes R."/>
            <person name="Keri Z."/>
            <person name="LaButti K."/>
            <person name="Lipzen A."/>
            <person name="Lombard V."/>
            <person name="Magnuson J."/>
            <person name="Maillard F."/>
            <person name="Morin E."/>
            <person name="Murat C."/>
            <person name="Nolan M."/>
            <person name="Ohm R."/>
            <person name="Pangilinan J."/>
            <person name="Pereira M."/>
            <person name="Perotto S."/>
            <person name="Peter M."/>
            <person name="Riley R."/>
            <person name="Sitrit Y."/>
            <person name="Stielow B."/>
            <person name="Szollosi G."/>
            <person name="Zifcakova L."/>
            <person name="Stursova M."/>
            <person name="Spatafora J.W."/>
            <person name="Tedersoo L."/>
            <person name="Vaario L.-M."/>
            <person name="Yamada A."/>
            <person name="Yan M."/>
            <person name="Wang P."/>
            <person name="Xu J."/>
            <person name="Bruns T."/>
            <person name="Baldrian P."/>
            <person name="Vilgalys R."/>
            <person name="Henrissat B."/>
            <person name="Grigoriev I.V."/>
            <person name="Hibbett D."/>
            <person name="Nagy L.G."/>
            <person name="Martin F.M."/>
        </authorList>
    </citation>
    <scope>NUCLEOTIDE SEQUENCE</scope>
    <source>
        <strain evidence="1">BED1</strain>
    </source>
</reference>
<evidence type="ECO:0000313" key="1">
    <source>
        <dbReference type="EMBL" id="KAF8440207.1"/>
    </source>
</evidence>
<dbReference type="EMBL" id="WHUW01000012">
    <property type="protein sequence ID" value="KAF8440207.1"/>
    <property type="molecule type" value="Genomic_DNA"/>
</dbReference>
<sequence>FQSHCELQLVMQTQEHGKIAMHWIQCCLILHNMILQFKSDLGVEKMTGWARREGIELYCPLALIVVDVPEGTLGQVFWSELMRCLFTHLGQVQ</sequence>
<keyword evidence="2" id="KW-1185">Reference proteome</keyword>
<name>A0AAD4GF11_BOLED</name>
<dbReference type="Proteomes" id="UP001194468">
    <property type="component" value="Unassembled WGS sequence"/>
</dbReference>
<gene>
    <name evidence="1" type="ORF">L210DRAFT_845804</name>
</gene>
<accession>A0AAD4GF11</accession>
<reference evidence="1" key="2">
    <citation type="journal article" date="2020" name="Nat. Commun.">
        <title>Large-scale genome sequencing of mycorrhizal fungi provides insights into the early evolution of symbiotic traits.</title>
        <authorList>
            <person name="Miyauchi S."/>
            <person name="Kiss E."/>
            <person name="Kuo A."/>
            <person name="Drula E."/>
            <person name="Kohler A."/>
            <person name="Sanchez-Garcia M."/>
            <person name="Morin E."/>
            <person name="Andreopoulos B."/>
            <person name="Barry K.W."/>
            <person name="Bonito G."/>
            <person name="Buee M."/>
            <person name="Carver A."/>
            <person name="Chen C."/>
            <person name="Cichocki N."/>
            <person name="Clum A."/>
            <person name="Culley D."/>
            <person name="Crous P.W."/>
            <person name="Fauchery L."/>
            <person name="Girlanda M."/>
            <person name="Hayes R.D."/>
            <person name="Keri Z."/>
            <person name="LaButti K."/>
            <person name="Lipzen A."/>
            <person name="Lombard V."/>
            <person name="Magnuson J."/>
            <person name="Maillard F."/>
            <person name="Murat C."/>
            <person name="Nolan M."/>
            <person name="Ohm R.A."/>
            <person name="Pangilinan J."/>
            <person name="Pereira M.F."/>
            <person name="Perotto S."/>
            <person name="Peter M."/>
            <person name="Pfister S."/>
            <person name="Riley R."/>
            <person name="Sitrit Y."/>
            <person name="Stielow J.B."/>
            <person name="Szollosi G."/>
            <person name="Zifcakova L."/>
            <person name="Stursova M."/>
            <person name="Spatafora J.W."/>
            <person name="Tedersoo L."/>
            <person name="Vaario L.M."/>
            <person name="Yamada A."/>
            <person name="Yan M."/>
            <person name="Wang P."/>
            <person name="Xu J."/>
            <person name="Bruns T."/>
            <person name="Baldrian P."/>
            <person name="Vilgalys R."/>
            <person name="Dunand C."/>
            <person name="Henrissat B."/>
            <person name="Grigoriev I.V."/>
            <person name="Hibbett D."/>
            <person name="Nagy L.G."/>
            <person name="Martin F.M."/>
        </authorList>
    </citation>
    <scope>NUCLEOTIDE SEQUENCE</scope>
    <source>
        <strain evidence="1">BED1</strain>
    </source>
</reference>
<organism evidence="1 2">
    <name type="scientific">Boletus edulis BED1</name>
    <dbReference type="NCBI Taxonomy" id="1328754"/>
    <lineage>
        <taxon>Eukaryota</taxon>
        <taxon>Fungi</taxon>
        <taxon>Dikarya</taxon>
        <taxon>Basidiomycota</taxon>
        <taxon>Agaricomycotina</taxon>
        <taxon>Agaricomycetes</taxon>
        <taxon>Agaricomycetidae</taxon>
        <taxon>Boletales</taxon>
        <taxon>Boletineae</taxon>
        <taxon>Boletaceae</taxon>
        <taxon>Boletoideae</taxon>
        <taxon>Boletus</taxon>
    </lineage>
</organism>
<dbReference type="AlphaFoldDB" id="A0AAD4GF11"/>
<protein>
    <recommendedName>
        <fullName evidence="3">DDE Tnp4 domain-containing protein</fullName>
    </recommendedName>
</protein>
<feature type="non-terminal residue" evidence="1">
    <location>
        <position position="1"/>
    </location>
</feature>
<comment type="caution">
    <text evidence="1">The sequence shown here is derived from an EMBL/GenBank/DDBJ whole genome shotgun (WGS) entry which is preliminary data.</text>
</comment>
<evidence type="ECO:0008006" key="3">
    <source>
        <dbReference type="Google" id="ProtNLM"/>
    </source>
</evidence>
<proteinExistence type="predicted"/>
<evidence type="ECO:0000313" key="2">
    <source>
        <dbReference type="Proteomes" id="UP001194468"/>
    </source>
</evidence>